<evidence type="ECO:0000313" key="2">
    <source>
        <dbReference type="EMBL" id="EEA84691.1"/>
    </source>
</evidence>
<keyword evidence="1" id="KW-0472">Membrane</keyword>
<dbReference type="RefSeq" id="WP_006441156.1">
    <property type="nucleotide sequence ID" value="NZ_DS995685.1"/>
</dbReference>
<feature type="transmembrane region" description="Helical" evidence="1">
    <location>
        <begin position="23"/>
        <end position="46"/>
    </location>
</feature>
<organism evidence="2 3">
    <name type="scientific">Peptacetobacter hiranonis (strain DSM 13275 / JCM 10541 / KCTC 15199 / TO-931)</name>
    <name type="common">Clostridium hiranonis</name>
    <dbReference type="NCBI Taxonomy" id="500633"/>
    <lineage>
        <taxon>Bacteria</taxon>
        <taxon>Bacillati</taxon>
        <taxon>Bacillota</taxon>
        <taxon>Clostridia</taxon>
        <taxon>Peptostreptococcales</taxon>
        <taxon>Peptostreptococcaceae</taxon>
        <taxon>Peptacetobacter</taxon>
    </lineage>
</organism>
<evidence type="ECO:0000256" key="1">
    <source>
        <dbReference type="SAM" id="Phobius"/>
    </source>
</evidence>
<dbReference type="AlphaFoldDB" id="B6G0J5"/>
<reference evidence="2 3" key="2">
    <citation type="submission" date="2008-10" db="EMBL/GenBank/DDBJ databases">
        <title>Draft genome sequence of Clostridium hiranonis (DSM 13275).</title>
        <authorList>
            <person name="Sudarsanam P."/>
            <person name="Ley R."/>
            <person name="Guruge J."/>
            <person name="Turnbaugh P.J."/>
            <person name="Mahowald M."/>
            <person name="Liep D."/>
            <person name="Gordon J."/>
        </authorList>
    </citation>
    <scope>NUCLEOTIDE SEQUENCE [LARGE SCALE GENOMIC DNA]</scope>
    <source>
        <strain evidence="2 3">DSM 13275</strain>
    </source>
</reference>
<keyword evidence="3" id="KW-1185">Reference proteome</keyword>
<reference evidence="2 3" key="1">
    <citation type="submission" date="2008-09" db="EMBL/GenBank/DDBJ databases">
        <authorList>
            <person name="Fulton L."/>
            <person name="Clifton S."/>
            <person name="Fulton B."/>
            <person name="Xu J."/>
            <person name="Minx P."/>
            <person name="Pepin K.H."/>
            <person name="Johnson M."/>
            <person name="Thiruvilangam P."/>
            <person name="Bhonagiri V."/>
            <person name="Nash W.E."/>
            <person name="Mardis E.R."/>
            <person name="Wilson R.K."/>
        </authorList>
    </citation>
    <scope>NUCLEOTIDE SEQUENCE [LARGE SCALE GENOMIC DNA]</scope>
    <source>
        <strain evidence="2 3">DSM 13275</strain>
    </source>
</reference>
<dbReference type="Proteomes" id="UP000003178">
    <property type="component" value="Unassembled WGS sequence"/>
</dbReference>
<keyword evidence="1" id="KW-1133">Transmembrane helix</keyword>
<dbReference type="EMBL" id="ABWP01000066">
    <property type="protein sequence ID" value="EEA84691.1"/>
    <property type="molecule type" value="Genomic_DNA"/>
</dbReference>
<protein>
    <submittedName>
        <fullName evidence="2">Uncharacterized protein</fullName>
    </submittedName>
</protein>
<keyword evidence="1" id="KW-0812">Transmembrane</keyword>
<gene>
    <name evidence="2" type="ORF">CLOHIR_01651</name>
</gene>
<feature type="transmembrane region" description="Helical" evidence="1">
    <location>
        <begin position="94"/>
        <end position="118"/>
    </location>
</feature>
<comment type="caution">
    <text evidence="2">The sequence shown here is derived from an EMBL/GenBank/DDBJ whole genome shotgun (WGS) entry which is preliminary data.</text>
</comment>
<accession>B6G0J5</accession>
<feature type="transmembrane region" description="Helical" evidence="1">
    <location>
        <begin position="61"/>
        <end position="82"/>
    </location>
</feature>
<name>B6G0J5_PEPHT</name>
<sequence>MLFEKFFDKINDKYIDKINFENLFSIILIASIFIYIPFACLLSIIFNDTSFIFKISASSSYLKILILFIFSFIITYTIYKYLNLNTIKGEVGDYIFKINFVAIVFIYLPISALIAMIFKDLSLLKPYEPLSYFKIFACIVFSYILAYIDLKRSDKKE</sequence>
<dbReference type="HOGENOM" id="CLU_1674849_0_0_9"/>
<feature type="transmembrane region" description="Helical" evidence="1">
    <location>
        <begin position="130"/>
        <end position="148"/>
    </location>
</feature>
<proteinExistence type="predicted"/>
<evidence type="ECO:0000313" key="3">
    <source>
        <dbReference type="Proteomes" id="UP000003178"/>
    </source>
</evidence>